<keyword evidence="4 8" id="KW-0808">Transferase</keyword>
<dbReference type="CDD" id="cd13962">
    <property type="entry name" value="PT_UbiA_UBIAD1"/>
    <property type="match status" value="1"/>
</dbReference>
<evidence type="ECO:0000256" key="7">
    <source>
        <dbReference type="ARBA" id="ARBA00023136"/>
    </source>
</evidence>
<dbReference type="NCBIfam" id="NF004751">
    <property type="entry name" value="PRK06080.1-3"/>
    <property type="match status" value="1"/>
</dbReference>
<dbReference type="PANTHER" id="PTHR13929:SF0">
    <property type="entry name" value="UBIA PRENYLTRANSFERASE DOMAIN-CONTAINING PROTEIN 1"/>
    <property type="match status" value="1"/>
</dbReference>
<dbReference type="GO" id="GO:0046428">
    <property type="term" value="F:1,4-dihydroxy-2-naphthoate polyprenyltransferase activity"/>
    <property type="evidence" value="ECO:0007669"/>
    <property type="project" value="UniProtKB-UniRule"/>
</dbReference>
<dbReference type="UniPathway" id="UPA00079">
    <property type="reaction ID" value="UER00168"/>
</dbReference>
<evidence type="ECO:0000256" key="3">
    <source>
        <dbReference type="ARBA" id="ARBA00022475"/>
    </source>
</evidence>
<dbReference type="Proteomes" id="UP000478417">
    <property type="component" value="Unassembled WGS sequence"/>
</dbReference>
<comment type="caution">
    <text evidence="10">The sequence shown here is derived from an EMBL/GenBank/DDBJ whole genome shotgun (WGS) entry which is preliminary data.</text>
</comment>
<feature type="transmembrane region" description="Helical" evidence="8">
    <location>
        <begin position="29"/>
        <end position="52"/>
    </location>
</feature>
<accession>A0A6B2M3A9</accession>
<dbReference type="GO" id="GO:0042371">
    <property type="term" value="P:vitamin K biosynthetic process"/>
    <property type="evidence" value="ECO:0007669"/>
    <property type="project" value="TreeGrafter"/>
</dbReference>
<dbReference type="EMBL" id="JAAGNX010000003">
    <property type="protein sequence ID" value="NDV63491.1"/>
    <property type="molecule type" value="Genomic_DNA"/>
</dbReference>
<dbReference type="EC" id="2.5.1.74" evidence="8 9"/>
<name>A0A6B2M3A9_9BACT</name>
<dbReference type="Pfam" id="PF01040">
    <property type="entry name" value="UbiA"/>
    <property type="match status" value="1"/>
</dbReference>
<comment type="catalytic activity">
    <reaction evidence="8">
        <text>an all-trans-polyprenyl diphosphate + 1,4-dihydroxy-2-naphthoate + H(+) = a 2-demethylmenaquinol + CO2 + diphosphate</text>
        <dbReference type="Rhea" id="RHEA:26478"/>
        <dbReference type="Rhea" id="RHEA-COMP:9563"/>
        <dbReference type="Rhea" id="RHEA-COMP:9564"/>
        <dbReference type="ChEBI" id="CHEBI:11173"/>
        <dbReference type="ChEBI" id="CHEBI:15378"/>
        <dbReference type="ChEBI" id="CHEBI:16526"/>
        <dbReference type="ChEBI" id="CHEBI:33019"/>
        <dbReference type="ChEBI" id="CHEBI:55437"/>
        <dbReference type="ChEBI" id="CHEBI:58914"/>
        <dbReference type="EC" id="2.5.1.74"/>
    </reaction>
</comment>
<dbReference type="InterPro" id="IPR004657">
    <property type="entry name" value="MenA"/>
</dbReference>
<feature type="transmembrane region" description="Helical" evidence="8">
    <location>
        <begin position="280"/>
        <end position="301"/>
    </location>
</feature>
<keyword evidence="11" id="KW-1185">Reference proteome</keyword>
<feature type="transmembrane region" description="Helical" evidence="8">
    <location>
        <begin position="146"/>
        <end position="172"/>
    </location>
</feature>
<dbReference type="InterPro" id="IPR044878">
    <property type="entry name" value="UbiA_sf"/>
</dbReference>
<dbReference type="PIRSF" id="PIRSF005355">
    <property type="entry name" value="UBIAD1"/>
    <property type="match status" value="1"/>
</dbReference>
<dbReference type="Gene3D" id="1.10.357.140">
    <property type="entry name" value="UbiA prenyltransferase"/>
    <property type="match status" value="1"/>
</dbReference>
<comment type="function">
    <text evidence="8">Conversion of 1,4-dihydroxy-2-naphthoate (DHNA) to demethylmenaquinone (DMK).</text>
</comment>
<comment type="similarity">
    <text evidence="8">Belongs to the MenA family. Type 1 subfamily.</text>
</comment>
<evidence type="ECO:0000256" key="9">
    <source>
        <dbReference type="NCBIfam" id="TIGR00751"/>
    </source>
</evidence>
<evidence type="ECO:0000256" key="4">
    <source>
        <dbReference type="ARBA" id="ARBA00022679"/>
    </source>
</evidence>
<organism evidence="10 11">
    <name type="scientific">Oceanipulchritudo coccoides</name>
    <dbReference type="NCBI Taxonomy" id="2706888"/>
    <lineage>
        <taxon>Bacteria</taxon>
        <taxon>Pseudomonadati</taxon>
        <taxon>Verrucomicrobiota</taxon>
        <taxon>Opitutia</taxon>
        <taxon>Puniceicoccales</taxon>
        <taxon>Oceanipulchritudinaceae</taxon>
        <taxon>Oceanipulchritudo</taxon>
    </lineage>
</organism>
<dbReference type="AlphaFoldDB" id="A0A6B2M3A9"/>
<keyword evidence="2 8" id="KW-0474">Menaquinone biosynthesis</keyword>
<proteinExistence type="inferred from homology"/>
<dbReference type="HAMAP" id="MF_01937">
    <property type="entry name" value="MenA_1"/>
    <property type="match status" value="1"/>
</dbReference>
<keyword evidence="6 8" id="KW-1133">Transmembrane helix</keyword>
<dbReference type="NCBIfam" id="TIGR00751">
    <property type="entry name" value="menA"/>
    <property type="match status" value="1"/>
</dbReference>
<keyword evidence="5 8" id="KW-0812">Transmembrane</keyword>
<evidence type="ECO:0000256" key="2">
    <source>
        <dbReference type="ARBA" id="ARBA00022428"/>
    </source>
</evidence>
<reference evidence="10 11" key="1">
    <citation type="submission" date="2020-02" db="EMBL/GenBank/DDBJ databases">
        <title>Albibacoteraceae fam. nov., the first described family within the subdivision 4 Verrucomicrobia.</title>
        <authorList>
            <person name="Xi F."/>
        </authorList>
    </citation>
    <scope>NUCLEOTIDE SEQUENCE [LARGE SCALE GENOMIC DNA]</scope>
    <source>
        <strain evidence="10 11">CK1056</strain>
    </source>
</reference>
<feature type="transmembrane region" description="Helical" evidence="8">
    <location>
        <begin position="117"/>
        <end position="134"/>
    </location>
</feature>
<sequence>MMKSFLHWVWAARPKTLPAAAVPVMIGGALAFLSSQFAFVPWLLCLVFALLIQIGTNYANDYYDFIQGADDERRIGPDRAVASGWIRPKAMRNGMWLVFAIAFIAGCALVPYGGPALLIIGIASIVCGVAYTGGPYPLGYNGWGDVFVFIFFGWIATGFTLFVQSGTFVLVLPSASGLYWTWLAGLLPGALATNLLVVNNVRDEPLDREAGKRTLVVRLGRTFGLWEYGLLNALSIAVPVWFALAGGAWFCLLVLLATPLMIRATQLLAGARDRSAYQRVLGMTAGLLVITGVLFSLGLVLSRT</sequence>
<evidence type="ECO:0000256" key="1">
    <source>
        <dbReference type="ARBA" id="ARBA00004141"/>
    </source>
</evidence>
<comment type="subcellular location">
    <subcellularLocation>
        <location evidence="8">Cell membrane</location>
        <topology evidence="8">Multi-pass membrane protein</topology>
    </subcellularLocation>
    <subcellularLocation>
        <location evidence="1">Membrane</location>
        <topology evidence="1">Multi-pass membrane protein</topology>
    </subcellularLocation>
</comment>
<feature type="transmembrane region" description="Helical" evidence="8">
    <location>
        <begin position="94"/>
        <end position="111"/>
    </location>
</feature>
<keyword evidence="3 8" id="KW-1003">Cell membrane</keyword>
<dbReference type="InterPro" id="IPR000537">
    <property type="entry name" value="UbiA_prenyltransferase"/>
</dbReference>
<evidence type="ECO:0000256" key="6">
    <source>
        <dbReference type="ARBA" id="ARBA00022989"/>
    </source>
</evidence>
<evidence type="ECO:0000256" key="8">
    <source>
        <dbReference type="HAMAP-Rule" id="MF_01937"/>
    </source>
</evidence>
<keyword evidence="7 8" id="KW-0472">Membrane</keyword>
<evidence type="ECO:0000313" key="11">
    <source>
        <dbReference type="Proteomes" id="UP000478417"/>
    </source>
</evidence>
<evidence type="ECO:0000313" key="10">
    <source>
        <dbReference type="EMBL" id="NDV63491.1"/>
    </source>
</evidence>
<dbReference type="RefSeq" id="WP_163967078.1">
    <property type="nucleotide sequence ID" value="NZ_JAAGNX010000003.1"/>
</dbReference>
<evidence type="ECO:0000256" key="5">
    <source>
        <dbReference type="ARBA" id="ARBA00022692"/>
    </source>
</evidence>
<feature type="transmembrane region" description="Helical" evidence="8">
    <location>
        <begin position="178"/>
        <end position="198"/>
    </location>
</feature>
<comment type="pathway">
    <text evidence="8">Quinol/quinone metabolism; menaquinone biosynthesis; menaquinol from 1,4-dihydroxy-2-naphthoate: step 1/2.</text>
</comment>
<dbReference type="InterPro" id="IPR026046">
    <property type="entry name" value="UBIAD1"/>
</dbReference>
<feature type="transmembrane region" description="Helical" evidence="8">
    <location>
        <begin position="247"/>
        <end position="268"/>
    </location>
</feature>
<protein>
    <recommendedName>
        <fullName evidence="8 9">1,4-dihydroxy-2-naphthoate octaprenyltransferase</fullName>
        <shortName evidence="8">DHNA-octaprenyltransferase</shortName>
        <ecNumber evidence="8 9">2.5.1.74</ecNumber>
    </recommendedName>
</protein>
<dbReference type="PANTHER" id="PTHR13929">
    <property type="entry name" value="1,4-DIHYDROXY-2-NAPHTHOATE OCTAPRENYLTRANSFERASE"/>
    <property type="match status" value="1"/>
</dbReference>
<gene>
    <name evidence="8" type="primary">menA</name>
    <name evidence="10" type="ORF">G0Q06_13585</name>
</gene>
<dbReference type="GO" id="GO:0005886">
    <property type="term" value="C:plasma membrane"/>
    <property type="evidence" value="ECO:0007669"/>
    <property type="project" value="UniProtKB-SubCell"/>
</dbReference>
<dbReference type="GO" id="GO:0009234">
    <property type="term" value="P:menaquinone biosynthetic process"/>
    <property type="evidence" value="ECO:0007669"/>
    <property type="project" value="UniProtKB-UniRule"/>
</dbReference>